<reference evidence="2" key="1">
    <citation type="submission" date="2017-03" db="EMBL/GenBank/DDBJ databases">
        <title>Phytopthora megakarya and P. palmivora, two closely related causual agents of cacao black pod achieved similar genome size and gene model numbers by different mechanisms.</title>
        <authorList>
            <person name="Ali S."/>
            <person name="Shao J."/>
            <person name="Larry D.J."/>
            <person name="Kronmiller B."/>
            <person name="Shen D."/>
            <person name="Strem M.D."/>
            <person name="Melnick R.L."/>
            <person name="Guiltinan M.J."/>
            <person name="Tyler B.M."/>
            <person name="Meinhardt L.W."/>
            <person name="Bailey B.A."/>
        </authorList>
    </citation>
    <scope>NUCLEOTIDE SEQUENCE [LARGE SCALE GENOMIC DNA]</scope>
    <source>
        <strain evidence="2">zdho120</strain>
    </source>
</reference>
<evidence type="ECO:0000313" key="2">
    <source>
        <dbReference type="Proteomes" id="UP000198211"/>
    </source>
</evidence>
<comment type="caution">
    <text evidence="1">The sequence shown here is derived from an EMBL/GenBank/DDBJ whole genome shotgun (WGS) entry which is preliminary data.</text>
</comment>
<name>A0A225WML5_9STRA</name>
<dbReference type="AlphaFoldDB" id="A0A225WML5"/>
<proteinExistence type="predicted"/>
<gene>
    <name evidence="1" type="ORF">PHMEG_0006944</name>
</gene>
<protein>
    <submittedName>
        <fullName evidence="1">Uncharacterized protein</fullName>
    </submittedName>
</protein>
<evidence type="ECO:0000313" key="1">
    <source>
        <dbReference type="EMBL" id="OWZ18893.1"/>
    </source>
</evidence>
<dbReference type="EMBL" id="NBNE01000520">
    <property type="protein sequence ID" value="OWZ18893.1"/>
    <property type="molecule type" value="Genomic_DNA"/>
</dbReference>
<organism evidence="1 2">
    <name type="scientific">Phytophthora megakarya</name>
    <dbReference type="NCBI Taxonomy" id="4795"/>
    <lineage>
        <taxon>Eukaryota</taxon>
        <taxon>Sar</taxon>
        <taxon>Stramenopiles</taxon>
        <taxon>Oomycota</taxon>
        <taxon>Peronosporomycetes</taxon>
        <taxon>Peronosporales</taxon>
        <taxon>Peronosporaceae</taxon>
        <taxon>Phytophthora</taxon>
    </lineage>
</organism>
<accession>A0A225WML5</accession>
<dbReference type="Proteomes" id="UP000198211">
    <property type="component" value="Unassembled WGS sequence"/>
</dbReference>
<sequence>MLFGVSKDPDLFVYFADQLRDRCKSRRIVGPSMTQLKDLIQAALFVLHPDKLRSGKEKSEIATTRLRVIEL</sequence>
<keyword evidence="2" id="KW-1185">Reference proteome</keyword>